<evidence type="ECO:0000313" key="16">
    <source>
        <dbReference type="Proteomes" id="UP001274830"/>
    </source>
</evidence>
<comment type="similarity">
    <text evidence="2">Belongs to the EMC1 family.</text>
</comment>
<evidence type="ECO:0000256" key="5">
    <source>
        <dbReference type="ARBA" id="ARBA00022692"/>
    </source>
</evidence>
<name>A0AAE0WSA9_9PEZI</name>
<evidence type="ECO:0000313" key="15">
    <source>
        <dbReference type="EMBL" id="KAK3677094.1"/>
    </source>
</evidence>
<keyword evidence="8 11" id="KW-1133">Transmembrane helix</keyword>
<feature type="domain" description="ER membrane protein complex subunit 1 C-terminal" evidence="13">
    <location>
        <begin position="706"/>
        <end position="924"/>
    </location>
</feature>
<accession>A0AAE0WSA9</accession>
<gene>
    <name evidence="15" type="ORF">LTR78_003299</name>
</gene>
<evidence type="ECO:0000256" key="1">
    <source>
        <dbReference type="ARBA" id="ARBA00004115"/>
    </source>
</evidence>
<keyword evidence="10" id="KW-0325">Glycoprotein</keyword>
<reference evidence="15" key="1">
    <citation type="submission" date="2023-07" db="EMBL/GenBank/DDBJ databases">
        <title>Black Yeasts Isolated from many extreme environments.</title>
        <authorList>
            <person name="Coleine C."/>
            <person name="Stajich J.E."/>
            <person name="Selbmann L."/>
        </authorList>
    </citation>
    <scope>NUCLEOTIDE SEQUENCE</scope>
    <source>
        <strain evidence="15">CCFEE 5485</strain>
    </source>
</reference>
<dbReference type="InterPro" id="IPR011047">
    <property type="entry name" value="Quinoprotein_ADH-like_sf"/>
</dbReference>
<keyword evidence="16" id="KW-1185">Reference proteome</keyword>
<dbReference type="AlphaFoldDB" id="A0AAE0WSA9"/>
<feature type="signal peptide" evidence="12">
    <location>
        <begin position="1"/>
        <end position="18"/>
    </location>
</feature>
<sequence>MLLPLLTAATLLLRPSLAVFADEAWSVDYHFALLGEPRESTTFFHQPNPALKASLIYTLSEEGALGAVNPRDGSLVWRQPLQENSYSHNASFLRTGEGRDVVVSGIGNEIASWSADNGRLVWNVRTEGELRDVEILELSNGKETAGAKDAVALSAGPRPAVRRIDGATGAVKWEHMLDGSDEPYQVSASSTHIYAILLHKTMLGYLKLRVVSLDPVTGTKMDEYTLSSENELATADTIVSVGANSASPIIAWTDAAHSTLKVNVIGTKSIASFNIEKHGEETVERVRLHAPYHVNSLSHFLVHYETATSHWAEVYHIDAKNGKVAKAYSLPKLPGKGAFSTSTSDANVYFTRITRDELSTLSSASHGVLGRWPIGPLGVAGGVGEVIEPVHAVSEVSVKGDAVSAIRTVFLLSTGDWVLLRGGNAIWNRPEMLASTIAATFAAPAKIEALAEQLQAEAHSNPVSAYAHRLTRHLSELQRLPAFLVTLPQTLVKGLLGTSEDDVASDSFGFHQIITCATRSGRVLALDAGKPDRVLWNRQVADLKPDQSWQPRLSSPKPGVVTISSNAATGIQYNITDGEQIITTLPEDVEADAAAPRAVQYTMTNGALEAKVDSNTAWHFAPAQGEYIHSLIPRPVNDPVASIGKVLGDRRVLYKYLDPNLALLVTVKNSSSIASFYVLNTVSGAIIHTNTHTGIDITAPIASIVSENWFAYTFTVEAADDSPKGNHLVMGELFESLVPNDRGPLTGKSNYSSLETGTEPFTLTHTYQIPETISKLSVTRTRQGITSRQLLAVLPDSHALVGIPYPMLDPRRPVARDPTKEEQMEGLVRYSPVLDFDPKWYLSHQREVVGIKDVVTNPALIESTSLVFAYGLDVFGTKLSPSFSFDILGKDFNKLQMLATVAALAVLTFVVAPLVTRKQVDQRWKFM</sequence>
<keyword evidence="7" id="KW-0256">Endoplasmic reticulum</keyword>
<dbReference type="PANTHER" id="PTHR21573:SF0">
    <property type="entry name" value="ER MEMBRANE PROTEIN COMPLEX SUBUNIT 1"/>
    <property type="match status" value="1"/>
</dbReference>
<dbReference type="SUPFAM" id="SSF50998">
    <property type="entry name" value="Quinoprotein alcohol dehydrogenase-like"/>
    <property type="match status" value="1"/>
</dbReference>
<dbReference type="InterPro" id="IPR015943">
    <property type="entry name" value="WD40/YVTN_repeat-like_dom_sf"/>
</dbReference>
<dbReference type="Proteomes" id="UP001274830">
    <property type="component" value="Unassembled WGS sequence"/>
</dbReference>
<proteinExistence type="inferred from homology"/>
<dbReference type="Pfam" id="PF25293">
    <property type="entry name" value="Beta-prop_EMC1_N"/>
    <property type="match status" value="1"/>
</dbReference>
<dbReference type="InterPro" id="IPR011678">
    <property type="entry name" value="EMC1_C"/>
</dbReference>
<feature type="domain" description="EMC1 first beta-propeller" evidence="14">
    <location>
        <begin position="18"/>
        <end position="431"/>
    </location>
</feature>
<dbReference type="InterPro" id="IPR026895">
    <property type="entry name" value="EMC1"/>
</dbReference>
<evidence type="ECO:0000256" key="7">
    <source>
        <dbReference type="ARBA" id="ARBA00022824"/>
    </source>
</evidence>
<evidence type="ECO:0000256" key="6">
    <source>
        <dbReference type="ARBA" id="ARBA00022729"/>
    </source>
</evidence>
<organism evidence="15 16">
    <name type="scientific">Recurvomyces mirabilis</name>
    <dbReference type="NCBI Taxonomy" id="574656"/>
    <lineage>
        <taxon>Eukaryota</taxon>
        <taxon>Fungi</taxon>
        <taxon>Dikarya</taxon>
        <taxon>Ascomycota</taxon>
        <taxon>Pezizomycotina</taxon>
        <taxon>Dothideomycetes</taxon>
        <taxon>Dothideomycetidae</taxon>
        <taxon>Mycosphaerellales</taxon>
        <taxon>Teratosphaeriaceae</taxon>
        <taxon>Recurvomyces</taxon>
    </lineage>
</organism>
<dbReference type="PANTHER" id="PTHR21573">
    <property type="entry name" value="ER MEMBRANE PROTEIN COMPLEX SUBUNIT 1"/>
    <property type="match status" value="1"/>
</dbReference>
<keyword evidence="9 11" id="KW-0472">Membrane</keyword>
<dbReference type="Pfam" id="PF07774">
    <property type="entry name" value="EMC1_C"/>
    <property type="match status" value="1"/>
</dbReference>
<feature type="transmembrane region" description="Helical" evidence="11">
    <location>
        <begin position="895"/>
        <end position="915"/>
    </location>
</feature>
<dbReference type="GO" id="GO:0072546">
    <property type="term" value="C:EMC complex"/>
    <property type="evidence" value="ECO:0007669"/>
    <property type="project" value="InterPro"/>
</dbReference>
<dbReference type="GO" id="GO:0034975">
    <property type="term" value="P:protein folding in endoplasmic reticulum"/>
    <property type="evidence" value="ECO:0007669"/>
    <property type="project" value="TreeGrafter"/>
</dbReference>
<evidence type="ECO:0000256" key="8">
    <source>
        <dbReference type="ARBA" id="ARBA00022989"/>
    </source>
</evidence>
<dbReference type="EMBL" id="JAUTXT010000008">
    <property type="protein sequence ID" value="KAK3677094.1"/>
    <property type="molecule type" value="Genomic_DNA"/>
</dbReference>
<comment type="subcellular location">
    <subcellularLocation>
        <location evidence="1">Endoplasmic reticulum membrane</location>
        <topology evidence="1">Single-pass type I membrane protein</topology>
    </subcellularLocation>
</comment>
<evidence type="ECO:0000256" key="11">
    <source>
        <dbReference type="SAM" id="Phobius"/>
    </source>
</evidence>
<evidence type="ECO:0000256" key="10">
    <source>
        <dbReference type="ARBA" id="ARBA00023180"/>
    </source>
</evidence>
<protein>
    <recommendedName>
        <fullName evidence="4">ER membrane protein complex subunit 1</fullName>
    </recommendedName>
</protein>
<comment type="subunit">
    <text evidence="3">Component of the ER membrane protein complex (EMC).</text>
</comment>
<evidence type="ECO:0000259" key="14">
    <source>
        <dbReference type="Pfam" id="PF25293"/>
    </source>
</evidence>
<keyword evidence="5 11" id="KW-0812">Transmembrane</keyword>
<comment type="caution">
    <text evidence="15">The sequence shown here is derived from an EMBL/GenBank/DDBJ whole genome shotgun (WGS) entry which is preliminary data.</text>
</comment>
<evidence type="ECO:0000256" key="4">
    <source>
        <dbReference type="ARBA" id="ARBA00020824"/>
    </source>
</evidence>
<dbReference type="Gene3D" id="2.130.10.10">
    <property type="entry name" value="YVTN repeat-like/Quinoprotein amine dehydrogenase"/>
    <property type="match status" value="1"/>
</dbReference>
<evidence type="ECO:0000256" key="12">
    <source>
        <dbReference type="SAM" id="SignalP"/>
    </source>
</evidence>
<evidence type="ECO:0000256" key="3">
    <source>
        <dbReference type="ARBA" id="ARBA00011276"/>
    </source>
</evidence>
<dbReference type="InterPro" id="IPR058545">
    <property type="entry name" value="Beta-prop_EMC1_1st"/>
</dbReference>
<evidence type="ECO:0000256" key="9">
    <source>
        <dbReference type="ARBA" id="ARBA00023136"/>
    </source>
</evidence>
<keyword evidence="6 12" id="KW-0732">Signal</keyword>
<evidence type="ECO:0000259" key="13">
    <source>
        <dbReference type="Pfam" id="PF07774"/>
    </source>
</evidence>
<evidence type="ECO:0000256" key="2">
    <source>
        <dbReference type="ARBA" id="ARBA00007904"/>
    </source>
</evidence>
<feature type="chain" id="PRO_5041975783" description="ER membrane protein complex subunit 1" evidence="12">
    <location>
        <begin position="19"/>
        <end position="927"/>
    </location>
</feature>